<keyword evidence="2" id="KW-1185">Reference proteome</keyword>
<evidence type="ECO:0000313" key="2">
    <source>
        <dbReference type="Proteomes" id="UP000199170"/>
    </source>
</evidence>
<gene>
    <name evidence="1" type="ORF">SAMN04487946_101179</name>
</gene>
<dbReference type="Proteomes" id="UP000199170">
    <property type="component" value="Unassembled WGS sequence"/>
</dbReference>
<dbReference type="RefSeq" id="WP_089764098.1">
    <property type="nucleotide sequence ID" value="NZ_FNPB01000001.1"/>
</dbReference>
<protein>
    <submittedName>
        <fullName evidence="1">Uncharacterized protein</fullName>
    </submittedName>
</protein>
<dbReference type="OrthoDB" id="236676at2157"/>
<dbReference type="AlphaFoldDB" id="A0A1H3CSR4"/>
<reference evidence="2" key="1">
    <citation type="submission" date="2016-10" db="EMBL/GenBank/DDBJ databases">
        <authorList>
            <person name="Varghese N."/>
            <person name="Submissions S."/>
        </authorList>
    </citation>
    <scope>NUCLEOTIDE SEQUENCE [LARGE SCALE GENOMIC DNA]</scope>
    <source>
        <strain evidence="2">CGMCC 1.10118</strain>
    </source>
</reference>
<proteinExistence type="predicted"/>
<sequence>MGTDDGGHRARAIDALAGREYATAGDEYTRAGWRVLAEPRPNQSPFEADERGWVGEGLRYLTASAVAYRVAGADARATRRAVEGVAIARDLETALESPVQRACLQEFVADFRAVGDTGDVDAAYREAIDAYQSLADVESVRRWATSPLFEAAAATIRQVARTLANGEIAIDWEDLHGSDASNPGAFLAERARFKRQRFRSLLARVIEEGWLAASRGTTEYDNATYRCPACESTDVNWIADHVLCLRCSAPMTEA</sequence>
<dbReference type="EMBL" id="FNPB01000001">
    <property type="protein sequence ID" value="SDX57183.1"/>
    <property type="molecule type" value="Genomic_DNA"/>
</dbReference>
<accession>A0A1H3CSR4</accession>
<name>A0A1H3CSR4_9EURY</name>
<organism evidence="1 2">
    <name type="scientific">Halobellus clavatus</name>
    <dbReference type="NCBI Taxonomy" id="660517"/>
    <lineage>
        <taxon>Archaea</taxon>
        <taxon>Methanobacteriati</taxon>
        <taxon>Methanobacteriota</taxon>
        <taxon>Stenosarchaea group</taxon>
        <taxon>Halobacteria</taxon>
        <taxon>Halobacteriales</taxon>
        <taxon>Haloferacaceae</taxon>
        <taxon>Halobellus</taxon>
    </lineage>
</organism>
<evidence type="ECO:0000313" key="1">
    <source>
        <dbReference type="EMBL" id="SDX57183.1"/>
    </source>
</evidence>